<dbReference type="AlphaFoldDB" id="A0AA40DIW0"/>
<name>A0AA40DIW0_9PEZI</name>
<reference evidence="1" key="1">
    <citation type="submission" date="2023-06" db="EMBL/GenBank/DDBJ databases">
        <title>Genome-scale phylogeny and comparative genomics of the fungal order Sordariales.</title>
        <authorList>
            <consortium name="Lawrence Berkeley National Laboratory"/>
            <person name="Hensen N."/>
            <person name="Bonometti L."/>
            <person name="Westerberg I."/>
            <person name="Brannstrom I.O."/>
            <person name="Guillou S."/>
            <person name="Cros-Aarteil S."/>
            <person name="Calhoun S."/>
            <person name="Haridas S."/>
            <person name="Kuo A."/>
            <person name="Mondo S."/>
            <person name="Pangilinan J."/>
            <person name="Riley R."/>
            <person name="Labutti K."/>
            <person name="Andreopoulos B."/>
            <person name="Lipzen A."/>
            <person name="Chen C."/>
            <person name="Yanf M."/>
            <person name="Daum C."/>
            <person name="Ng V."/>
            <person name="Clum A."/>
            <person name="Steindorff A."/>
            <person name="Ohm R."/>
            <person name="Martin F."/>
            <person name="Silar P."/>
            <person name="Natvig D."/>
            <person name="Lalanne C."/>
            <person name="Gautier V."/>
            <person name="Ament-Velasquez S.L."/>
            <person name="Kruys A."/>
            <person name="Hutchinson M.I."/>
            <person name="Powell A.J."/>
            <person name="Barry K."/>
            <person name="Miller A.N."/>
            <person name="Grigoriev I.V."/>
            <person name="Debuchy R."/>
            <person name="Gladieux P."/>
            <person name="Thoren M.H."/>
            <person name="Johannesson H."/>
        </authorList>
    </citation>
    <scope>NUCLEOTIDE SEQUENCE</scope>
    <source>
        <strain evidence="1">SMH4607-1</strain>
    </source>
</reference>
<dbReference type="Proteomes" id="UP001172102">
    <property type="component" value="Unassembled WGS sequence"/>
</dbReference>
<protein>
    <submittedName>
        <fullName evidence="1">Uncharacterized protein</fullName>
    </submittedName>
</protein>
<proteinExistence type="predicted"/>
<sequence length="218" mass="23738">MSHRCIANRELARVQETLVEELCLGCRHEASTLLPSNSSICALFSVALLRGDRLGTHAVVFTEGPVLSLLHPASAFIFRRPFPRSTLATLMHVRAYSTWSTCETVGPSAFSRSGLATRGPGSRSRESDVSQTWRCGNAQPMDMRRSNPLFTRSTVHCTNIAMDASGRAHGHNAQRSCWTGSAAGYLLQLRSSSEVLTLGWKGRLGLTEGSLSLHAQLL</sequence>
<organism evidence="1 2">
    <name type="scientific">Lasiosphaeris hirsuta</name>
    <dbReference type="NCBI Taxonomy" id="260670"/>
    <lineage>
        <taxon>Eukaryota</taxon>
        <taxon>Fungi</taxon>
        <taxon>Dikarya</taxon>
        <taxon>Ascomycota</taxon>
        <taxon>Pezizomycotina</taxon>
        <taxon>Sordariomycetes</taxon>
        <taxon>Sordariomycetidae</taxon>
        <taxon>Sordariales</taxon>
        <taxon>Lasiosphaeriaceae</taxon>
        <taxon>Lasiosphaeris</taxon>
    </lineage>
</organism>
<dbReference type="EMBL" id="JAUKUA010000007">
    <property type="protein sequence ID" value="KAK0704810.1"/>
    <property type="molecule type" value="Genomic_DNA"/>
</dbReference>
<keyword evidence="2" id="KW-1185">Reference proteome</keyword>
<evidence type="ECO:0000313" key="1">
    <source>
        <dbReference type="EMBL" id="KAK0704810.1"/>
    </source>
</evidence>
<evidence type="ECO:0000313" key="2">
    <source>
        <dbReference type="Proteomes" id="UP001172102"/>
    </source>
</evidence>
<gene>
    <name evidence="1" type="ORF">B0H67DRAFT_361047</name>
</gene>
<comment type="caution">
    <text evidence="1">The sequence shown here is derived from an EMBL/GenBank/DDBJ whole genome shotgun (WGS) entry which is preliminary data.</text>
</comment>
<accession>A0AA40DIW0</accession>